<protein>
    <submittedName>
        <fullName evidence="1">Uncharacterized protein</fullName>
    </submittedName>
</protein>
<dbReference type="EMBL" id="CADEHS020000024">
    <property type="protein sequence ID" value="CAG9948278.1"/>
    <property type="molecule type" value="Genomic_DNA"/>
</dbReference>
<reference evidence="1" key="2">
    <citation type="submission" date="2021-10" db="EMBL/GenBank/DDBJ databases">
        <authorList>
            <person name="Piombo E."/>
        </authorList>
    </citation>
    <scope>NUCLEOTIDE SEQUENCE</scope>
</reference>
<evidence type="ECO:0000313" key="1">
    <source>
        <dbReference type="EMBL" id="CAG9948278.1"/>
    </source>
</evidence>
<organism evidence="1 2">
    <name type="scientific">Clonostachys rosea f. rosea IK726</name>
    <dbReference type="NCBI Taxonomy" id="1349383"/>
    <lineage>
        <taxon>Eukaryota</taxon>
        <taxon>Fungi</taxon>
        <taxon>Dikarya</taxon>
        <taxon>Ascomycota</taxon>
        <taxon>Pezizomycotina</taxon>
        <taxon>Sordariomycetes</taxon>
        <taxon>Hypocreomycetidae</taxon>
        <taxon>Hypocreales</taxon>
        <taxon>Bionectriaceae</taxon>
        <taxon>Clonostachys</taxon>
    </lineage>
</organism>
<reference evidence="1" key="1">
    <citation type="submission" date="2020-04" db="EMBL/GenBank/DDBJ databases">
        <authorList>
            <person name="Broberg M."/>
        </authorList>
    </citation>
    <scope>NUCLEOTIDE SEQUENCE</scope>
</reference>
<gene>
    <name evidence="1" type="ORF">CRV2_00013813</name>
</gene>
<sequence>MPIIAKFLSSGLGLTSEAIHKARDGSSSNGPTPSHPPSSSSGTPPPAYSQAADQNTHGHFPVHGSGQQSGIDTVDLADHQDGQGQDEAVWELDDMAERLRPPPEETTGNESEEEKVKKREAMVRSLASMAGPPPRPTQRLPCPVILPQRRPRQKDRGFVRAYAPVLSDCGISQDVFLRFIEDLDAANKASKWLDAIFVAASVVGFVPTVSTQVTGLVVQIIAGTAREFQGRSRGNTYLDRVNEEVFIPRGLVAMVMQFKDEVPGQQSGPLGALSSSIQKTFFTRERLDIDQTAAKYGSPDPNISRISQGMNNMRLTNGKTYGVAELPESAPLVYPDLDQAIHTLAAEHTGGDSQGQGSKSSSITAKLKSAGEWTNDYLDRRAHAFYEAENPGTSLSTSADNRAPMKSRFNDPNHAANSGSIISLLTGGHVATQGLPQRLAARREQRGKALGRPSHGSRPRGLFRQKPVKKLLQKDVFYLLVVNIPSQEEVQQSVAQLEQIMGSAASTSFTR</sequence>
<dbReference type="Proteomes" id="UP000836387">
    <property type="component" value="Unassembled WGS sequence"/>
</dbReference>
<accession>A0ACA9U539</accession>
<keyword evidence="2" id="KW-1185">Reference proteome</keyword>
<comment type="caution">
    <text evidence="1">The sequence shown here is derived from an EMBL/GenBank/DDBJ whole genome shotgun (WGS) entry which is preliminary data.</text>
</comment>
<proteinExistence type="predicted"/>
<name>A0ACA9U539_BIOOC</name>
<evidence type="ECO:0000313" key="2">
    <source>
        <dbReference type="Proteomes" id="UP000836387"/>
    </source>
</evidence>